<dbReference type="Proteomes" id="UP001141950">
    <property type="component" value="Unassembled WGS sequence"/>
</dbReference>
<dbReference type="EMBL" id="JANIPJ010000021">
    <property type="protein sequence ID" value="MCR2806908.1"/>
    <property type="molecule type" value="Genomic_DNA"/>
</dbReference>
<dbReference type="AlphaFoldDB" id="A0A9X2MRE6"/>
<evidence type="ECO:0000313" key="3">
    <source>
        <dbReference type="Proteomes" id="UP001141950"/>
    </source>
</evidence>
<evidence type="ECO:0000256" key="1">
    <source>
        <dbReference type="SAM" id="Phobius"/>
    </source>
</evidence>
<keyword evidence="1" id="KW-1133">Transmembrane helix</keyword>
<reference evidence="2" key="1">
    <citation type="submission" date="2022-08" db="EMBL/GenBank/DDBJ databases">
        <title>The genomic sequence of strain Paenibacillus sp. SCIV0701.</title>
        <authorList>
            <person name="Zhao H."/>
        </authorList>
    </citation>
    <scope>NUCLEOTIDE SEQUENCE</scope>
    <source>
        <strain evidence="2">SCIV0701</strain>
    </source>
</reference>
<protein>
    <submittedName>
        <fullName evidence="2">Uncharacterized protein</fullName>
    </submittedName>
</protein>
<keyword evidence="3" id="KW-1185">Reference proteome</keyword>
<name>A0A9X2MRE6_9BACL</name>
<keyword evidence="1" id="KW-0472">Membrane</keyword>
<feature type="transmembrane region" description="Helical" evidence="1">
    <location>
        <begin position="17"/>
        <end position="44"/>
    </location>
</feature>
<accession>A0A9X2MRE6</accession>
<keyword evidence="1" id="KW-0812">Transmembrane</keyword>
<evidence type="ECO:0000313" key="2">
    <source>
        <dbReference type="EMBL" id="MCR2806908.1"/>
    </source>
</evidence>
<organism evidence="2 3">
    <name type="scientific">Paenibacillus soyae</name>
    <dbReference type="NCBI Taxonomy" id="2969249"/>
    <lineage>
        <taxon>Bacteria</taxon>
        <taxon>Bacillati</taxon>
        <taxon>Bacillota</taxon>
        <taxon>Bacilli</taxon>
        <taxon>Bacillales</taxon>
        <taxon>Paenibacillaceae</taxon>
        <taxon>Paenibacillus</taxon>
    </lineage>
</organism>
<dbReference type="RefSeq" id="WP_257450880.1">
    <property type="nucleotide sequence ID" value="NZ_JANIPJ010000021.1"/>
</dbReference>
<proteinExistence type="predicted"/>
<comment type="caution">
    <text evidence="2">The sequence shown here is derived from an EMBL/GenBank/DDBJ whole genome shotgun (WGS) entry which is preliminary data.</text>
</comment>
<sequence>MAGIEAKRSISSGTKTVLIIIGSIFAFLFLLVAIPIGAILIFIFDFSLFQEKASVSTTAYIKESNVPEGDMFARFEHYYETLIEGERGITHQIQLVDNRESYLVAGYSYKLRYKEGKRGNEITKAARVSEEDGIRFRLYEAALDSNDDGQLRVVKGPLILTEETTEGYRWNGVELELHRDYMLKAAIISNEQGFYVEIGDEPGYYFHVLYNAGSLEPNPLTLNFDITDGMLYGHDDDYFLIFSEHDQMRQLIHEMQVELQ</sequence>
<gene>
    <name evidence="2" type="ORF">NQZ67_23775</name>
</gene>